<proteinExistence type="predicted"/>
<evidence type="ECO:0000313" key="2">
    <source>
        <dbReference type="Proteomes" id="UP001289645"/>
    </source>
</evidence>
<accession>A0ACC6MLX0</accession>
<reference evidence="1 2" key="1">
    <citation type="journal article" date="2021" name="Chemosphere">
        <title>Bioballs carrying a syntrophic Rhodococcus and Mycolicibacterium consortium for simultaneous sorption and biodegradation of fuel oil in contaminated freshwater.</title>
        <authorList>
            <person name="Naloka K."/>
            <person name="Polrit D."/>
            <person name="Muangchinda C."/>
            <person name="Thoetkiattikul H."/>
            <person name="Pinyakong O."/>
        </authorList>
    </citation>
    <scope>NUCLEOTIDE SEQUENCE [LARGE SCALE GENOMIC DNA]</scope>
    <source>
        <strain evidence="1 2">J101</strain>
    </source>
</reference>
<comment type="caution">
    <text evidence="1">The sequence shown here is derived from an EMBL/GenBank/DDBJ whole genome shotgun (WGS) entry which is preliminary data.</text>
</comment>
<protein>
    <submittedName>
        <fullName evidence="1">Lysophospholipase</fullName>
    </submittedName>
</protein>
<evidence type="ECO:0000313" key="1">
    <source>
        <dbReference type="EMBL" id="MDZ5087954.1"/>
    </source>
</evidence>
<organism evidence="1 2">
    <name type="scientific">Mycolicibacterium parafortuitum</name>
    <name type="common">Mycobacterium parafortuitum</name>
    <dbReference type="NCBI Taxonomy" id="39692"/>
    <lineage>
        <taxon>Bacteria</taxon>
        <taxon>Bacillati</taxon>
        <taxon>Actinomycetota</taxon>
        <taxon>Actinomycetes</taxon>
        <taxon>Mycobacteriales</taxon>
        <taxon>Mycobacteriaceae</taxon>
        <taxon>Mycolicibacterium</taxon>
    </lineage>
</organism>
<dbReference type="EMBL" id="JAOXLN010000025">
    <property type="protein sequence ID" value="MDZ5087954.1"/>
    <property type="molecule type" value="Genomic_DNA"/>
</dbReference>
<sequence length="198" mass="21329">MVDGDRIFVLGHSQGGTMAPRIAAAEPSVAGLVLLAGATEPMHRSVLRQVRYLATVHTPSADPEADPSVQTITRQVALIDDPDLSPSTPDHLLPLGVPAQYWLDLRGYDPVAVAAQLDLPMLIMQGGRDYQVTVTDDLAGWQNGLADRDNVTIRVYPADDHLFFPGSGPSTPASYEPAQHVDEAVVTDIVRWVDGTTR</sequence>
<name>A0ACC6MLX0_MYCPF</name>
<dbReference type="Proteomes" id="UP001289645">
    <property type="component" value="Unassembled WGS sequence"/>
</dbReference>
<gene>
    <name evidence="1" type="ORF">OHX15_21390</name>
</gene>
<keyword evidence="2" id="KW-1185">Reference proteome</keyword>